<name>A0ACD4NL30_9HYPH</name>
<proteinExistence type="predicted"/>
<organism evidence="1 2">
    <name type="scientific">Antarcticirhabdus aurantiaca</name>
    <dbReference type="NCBI Taxonomy" id="2606717"/>
    <lineage>
        <taxon>Bacteria</taxon>
        <taxon>Pseudomonadati</taxon>
        <taxon>Pseudomonadota</taxon>
        <taxon>Alphaproteobacteria</taxon>
        <taxon>Hyphomicrobiales</taxon>
        <taxon>Aurantimonadaceae</taxon>
        <taxon>Antarcticirhabdus</taxon>
    </lineage>
</organism>
<accession>A0ACD4NL30</accession>
<gene>
    <name evidence="1" type="ORF">OXU80_21815</name>
</gene>
<sequence>MVKRAIGRLAATGRGGWRRGWFGMKRRLRLLGEPMILPFTGHATPRMLWLKGRVLEDEGVVGAPPPRSTAAELWRTFLRYETDEIAGARVAYEGAGTSGTFTVADDGYFQLRLPNPDLSAARDGWMSIELTLLDAPGYRLPAEPVRAVARVRVPGPAARFVVVSDIDDTIMHTGAEEMLRNWRIVISNSPQTRVAFPGVPEFYRALADGPDGVPDANPIFYVSSSPWNLYDLVEGFLHFKGIPKGPIFLRNLSRDWIDWLRRRHSAHKEPAIRDLLAAYPDMPFVLIGDSGQRDAEIYARLAAEHPGRIRAVHIHEVRPVGAGRDVEEHLARIDALGIPATLGATLASAADCAEALGLVAAGSAERVRRAMAARAEVPAGRDAGVAMAAADEAKAGPSR</sequence>
<reference evidence="1" key="1">
    <citation type="submission" date="2022-11" db="EMBL/GenBank/DDBJ databases">
        <title>beta-Carotene-producing bacterium, Jeongeuplla avenae sp. nov., alleviates the salt stress of Arabidopsis seedlings.</title>
        <authorList>
            <person name="Jiang L."/>
            <person name="Lee J."/>
        </authorList>
    </citation>
    <scope>NUCLEOTIDE SEQUENCE</scope>
    <source>
        <strain evidence="1">DY_R2A_6</strain>
    </source>
</reference>
<evidence type="ECO:0000313" key="2">
    <source>
        <dbReference type="Proteomes" id="UP001163223"/>
    </source>
</evidence>
<evidence type="ECO:0000313" key="1">
    <source>
        <dbReference type="EMBL" id="WAJ27456.1"/>
    </source>
</evidence>
<keyword evidence="2" id="KW-1185">Reference proteome</keyword>
<dbReference type="EMBL" id="CP113520">
    <property type="protein sequence ID" value="WAJ27456.1"/>
    <property type="molecule type" value="Genomic_DNA"/>
</dbReference>
<dbReference type="Proteomes" id="UP001163223">
    <property type="component" value="Chromosome"/>
</dbReference>
<protein>
    <submittedName>
        <fullName evidence="1">DUF2183 domain-containing protein</fullName>
    </submittedName>
</protein>